<comment type="caution">
    <text evidence="2">The sequence shown here is derived from an EMBL/GenBank/DDBJ whole genome shotgun (WGS) entry which is preliminary data.</text>
</comment>
<feature type="region of interest" description="Disordered" evidence="1">
    <location>
        <begin position="1"/>
        <end position="20"/>
    </location>
</feature>
<proteinExistence type="predicted"/>
<dbReference type="AlphaFoldDB" id="A0A9J5ZP40"/>
<feature type="compositionally biased region" description="Basic and acidic residues" evidence="1">
    <location>
        <begin position="1"/>
        <end position="11"/>
    </location>
</feature>
<name>A0A9J5ZP40_SOLCO</name>
<evidence type="ECO:0000256" key="1">
    <source>
        <dbReference type="SAM" id="MobiDB-lite"/>
    </source>
</evidence>
<keyword evidence="3" id="KW-1185">Reference proteome</keyword>
<accession>A0A9J5ZP40</accession>
<organism evidence="2 3">
    <name type="scientific">Solanum commersonii</name>
    <name type="common">Commerson's wild potato</name>
    <name type="synonym">Commerson's nightshade</name>
    <dbReference type="NCBI Taxonomy" id="4109"/>
    <lineage>
        <taxon>Eukaryota</taxon>
        <taxon>Viridiplantae</taxon>
        <taxon>Streptophyta</taxon>
        <taxon>Embryophyta</taxon>
        <taxon>Tracheophyta</taxon>
        <taxon>Spermatophyta</taxon>
        <taxon>Magnoliopsida</taxon>
        <taxon>eudicotyledons</taxon>
        <taxon>Gunneridae</taxon>
        <taxon>Pentapetalae</taxon>
        <taxon>asterids</taxon>
        <taxon>lamiids</taxon>
        <taxon>Solanales</taxon>
        <taxon>Solanaceae</taxon>
        <taxon>Solanoideae</taxon>
        <taxon>Solaneae</taxon>
        <taxon>Solanum</taxon>
    </lineage>
</organism>
<evidence type="ECO:0000313" key="3">
    <source>
        <dbReference type="Proteomes" id="UP000824120"/>
    </source>
</evidence>
<dbReference type="EMBL" id="JACXVP010000003">
    <property type="protein sequence ID" value="KAG5613875.1"/>
    <property type="molecule type" value="Genomic_DNA"/>
</dbReference>
<dbReference type="Proteomes" id="UP000824120">
    <property type="component" value="Chromosome 3"/>
</dbReference>
<reference evidence="2 3" key="1">
    <citation type="submission" date="2020-09" db="EMBL/GenBank/DDBJ databases">
        <title>De no assembly of potato wild relative species, Solanum commersonii.</title>
        <authorList>
            <person name="Cho K."/>
        </authorList>
    </citation>
    <scope>NUCLEOTIDE SEQUENCE [LARGE SCALE GENOMIC DNA]</scope>
    <source>
        <strain evidence="2">LZ3.2</strain>
        <tissue evidence="2">Leaf</tissue>
    </source>
</reference>
<gene>
    <name evidence="2" type="ORF">H5410_013699</name>
</gene>
<sequence length="67" mass="7594">MNKHPKTIEKKSLRKGSNDPELGLEWKCVFANNLYDQVGAASLEFIEENQGDNTFGWLYAYVGNLIS</sequence>
<protein>
    <submittedName>
        <fullName evidence="2">Uncharacterized protein</fullName>
    </submittedName>
</protein>
<evidence type="ECO:0000313" key="2">
    <source>
        <dbReference type="EMBL" id="KAG5613875.1"/>
    </source>
</evidence>